<evidence type="ECO:0000313" key="9">
    <source>
        <dbReference type="Proteomes" id="UP000229315"/>
    </source>
</evidence>
<dbReference type="GO" id="GO:0016987">
    <property type="term" value="F:sigma factor activity"/>
    <property type="evidence" value="ECO:0007669"/>
    <property type="project" value="UniProtKB-KW"/>
</dbReference>
<evidence type="ECO:0000256" key="4">
    <source>
        <dbReference type="ARBA" id="ARBA00023125"/>
    </source>
</evidence>
<dbReference type="InterPro" id="IPR013325">
    <property type="entry name" value="RNA_pol_sigma_r2"/>
</dbReference>
<keyword evidence="5" id="KW-0804">Transcription</keyword>
<reference evidence="9" key="1">
    <citation type="submission" date="2017-09" db="EMBL/GenBank/DDBJ databases">
        <title>Depth-based differentiation of microbial function through sediment-hosted aquifers and enrichment of novel symbionts in the deep terrestrial subsurface.</title>
        <authorList>
            <person name="Probst A.J."/>
            <person name="Ladd B."/>
            <person name="Jarett J.K."/>
            <person name="Geller-Mcgrath D.E."/>
            <person name="Sieber C.M.K."/>
            <person name="Emerson J.B."/>
            <person name="Anantharaman K."/>
            <person name="Thomas B.C."/>
            <person name="Malmstrom R."/>
            <person name="Stieglmeier M."/>
            <person name="Klingl A."/>
            <person name="Woyke T."/>
            <person name="Ryan C.M."/>
            <person name="Banfield J.F."/>
        </authorList>
    </citation>
    <scope>NUCLEOTIDE SEQUENCE [LARGE SCALE GENOMIC DNA]</scope>
</reference>
<dbReference type="Gene3D" id="1.10.10.10">
    <property type="entry name" value="Winged helix-like DNA-binding domain superfamily/Winged helix DNA-binding domain"/>
    <property type="match status" value="1"/>
</dbReference>
<gene>
    <name evidence="8" type="ORF">COU15_02885</name>
</gene>
<dbReference type="InterPro" id="IPR013324">
    <property type="entry name" value="RNA_pol_sigma_r3/r4-like"/>
</dbReference>
<evidence type="ECO:0000256" key="3">
    <source>
        <dbReference type="ARBA" id="ARBA00023082"/>
    </source>
</evidence>
<evidence type="ECO:0000259" key="7">
    <source>
        <dbReference type="Pfam" id="PF08281"/>
    </source>
</evidence>
<dbReference type="EMBL" id="PFBH01000017">
    <property type="protein sequence ID" value="PIR85009.1"/>
    <property type="molecule type" value="Genomic_DNA"/>
</dbReference>
<dbReference type="PANTHER" id="PTHR43133:SF8">
    <property type="entry name" value="RNA POLYMERASE SIGMA FACTOR HI_1459-RELATED"/>
    <property type="match status" value="1"/>
</dbReference>
<dbReference type="GO" id="GO:0003677">
    <property type="term" value="F:DNA binding"/>
    <property type="evidence" value="ECO:0007669"/>
    <property type="project" value="UniProtKB-KW"/>
</dbReference>
<keyword evidence="2" id="KW-0805">Transcription regulation</keyword>
<dbReference type="Pfam" id="PF04542">
    <property type="entry name" value="Sigma70_r2"/>
    <property type="match status" value="1"/>
</dbReference>
<dbReference type="Pfam" id="PF08281">
    <property type="entry name" value="Sigma70_r4_2"/>
    <property type="match status" value="1"/>
</dbReference>
<evidence type="ECO:0000256" key="2">
    <source>
        <dbReference type="ARBA" id="ARBA00023015"/>
    </source>
</evidence>
<feature type="domain" description="RNA polymerase sigma factor 70 region 4 type 2" evidence="7">
    <location>
        <begin position="146"/>
        <end position="196"/>
    </location>
</feature>
<organism evidence="8 9">
    <name type="scientific">Candidatus Kaiserbacteria bacterium CG10_big_fil_rev_8_21_14_0_10_45_20</name>
    <dbReference type="NCBI Taxonomy" id="1974607"/>
    <lineage>
        <taxon>Bacteria</taxon>
        <taxon>Candidatus Kaiseribacteriota</taxon>
    </lineage>
</organism>
<dbReference type="GO" id="GO:0006352">
    <property type="term" value="P:DNA-templated transcription initiation"/>
    <property type="evidence" value="ECO:0007669"/>
    <property type="project" value="InterPro"/>
</dbReference>
<feature type="domain" description="RNA polymerase sigma-70 region 2" evidence="6">
    <location>
        <begin position="50"/>
        <end position="113"/>
    </location>
</feature>
<protein>
    <recommendedName>
        <fullName evidence="10">RNA polymerase subunit sigma-24</fullName>
    </recommendedName>
</protein>
<dbReference type="Proteomes" id="UP000229315">
    <property type="component" value="Unassembled WGS sequence"/>
</dbReference>
<sequence length="204" mass="23149">MTQDGNIDTLHSFTVPFGIDTVNSLQSLSDEDLLAVAEKKPSAFETLLFRYQQPFFYKALSVMKNPDEAEDVVQEAFIRIYRFAPKFNRQGGSFKAWAMTILMNVARTKYSRRGIERERTMPLLPEQYESLGSSREVEYAQAKDVVERALKDVPADTARIMQLAFLDGLPYEDIAHKEGITVGAVKTRVHRAKKALRKVIGDIV</sequence>
<evidence type="ECO:0000256" key="1">
    <source>
        <dbReference type="ARBA" id="ARBA00010641"/>
    </source>
</evidence>
<accession>A0A2H0UF21</accession>
<dbReference type="SUPFAM" id="SSF88659">
    <property type="entry name" value="Sigma3 and sigma4 domains of RNA polymerase sigma factors"/>
    <property type="match status" value="1"/>
</dbReference>
<dbReference type="InterPro" id="IPR007627">
    <property type="entry name" value="RNA_pol_sigma70_r2"/>
</dbReference>
<dbReference type="SUPFAM" id="SSF88946">
    <property type="entry name" value="Sigma2 domain of RNA polymerase sigma factors"/>
    <property type="match status" value="1"/>
</dbReference>
<keyword evidence="3" id="KW-0731">Sigma factor</keyword>
<comment type="caution">
    <text evidence="8">The sequence shown here is derived from an EMBL/GenBank/DDBJ whole genome shotgun (WGS) entry which is preliminary data.</text>
</comment>
<evidence type="ECO:0008006" key="10">
    <source>
        <dbReference type="Google" id="ProtNLM"/>
    </source>
</evidence>
<dbReference type="Gene3D" id="1.10.1740.10">
    <property type="match status" value="1"/>
</dbReference>
<dbReference type="PANTHER" id="PTHR43133">
    <property type="entry name" value="RNA POLYMERASE ECF-TYPE SIGMA FACTO"/>
    <property type="match status" value="1"/>
</dbReference>
<name>A0A2H0UF21_9BACT</name>
<evidence type="ECO:0000313" key="8">
    <source>
        <dbReference type="EMBL" id="PIR85009.1"/>
    </source>
</evidence>
<dbReference type="AlphaFoldDB" id="A0A2H0UF21"/>
<evidence type="ECO:0000259" key="6">
    <source>
        <dbReference type="Pfam" id="PF04542"/>
    </source>
</evidence>
<keyword evidence="4" id="KW-0238">DNA-binding</keyword>
<comment type="similarity">
    <text evidence="1">Belongs to the sigma-70 factor family. ECF subfamily.</text>
</comment>
<dbReference type="InterPro" id="IPR039425">
    <property type="entry name" value="RNA_pol_sigma-70-like"/>
</dbReference>
<proteinExistence type="inferred from homology"/>
<dbReference type="InterPro" id="IPR013249">
    <property type="entry name" value="RNA_pol_sigma70_r4_t2"/>
</dbReference>
<dbReference type="NCBIfam" id="TIGR02937">
    <property type="entry name" value="sigma70-ECF"/>
    <property type="match status" value="1"/>
</dbReference>
<evidence type="ECO:0000256" key="5">
    <source>
        <dbReference type="ARBA" id="ARBA00023163"/>
    </source>
</evidence>
<dbReference type="InterPro" id="IPR036388">
    <property type="entry name" value="WH-like_DNA-bd_sf"/>
</dbReference>
<dbReference type="InterPro" id="IPR014284">
    <property type="entry name" value="RNA_pol_sigma-70_dom"/>
</dbReference>
<dbReference type="CDD" id="cd06171">
    <property type="entry name" value="Sigma70_r4"/>
    <property type="match status" value="1"/>
</dbReference>